<evidence type="ECO:0000313" key="2">
    <source>
        <dbReference type="EMBL" id="PVI06185.1"/>
    </source>
</evidence>
<accession>A0A2V1EAC6</accession>
<feature type="region of interest" description="Disordered" evidence="1">
    <location>
        <begin position="58"/>
        <end position="82"/>
    </location>
</feature>
<gene>
    <name evidence="2" type="ORF">DM02DRAFT_504936</name>
</gene>
<dbReference type="EMBL" id="KZ805310">
    <property type="protein sequence ID" value="PVI06185.1"/>
    <property type="molecule type" value="Genomic_DNA"/>
</dbReference>
<reference evidence="2 3" key="1">
    <citation type="journal article" date="2018" name="Sci. Rep.">
        <title>Comparative genomics provides insights into the lifestyle and reveals functional heterogeneity of dark septate endophytic fungi.</title>
        <authorList>
            <person name="Knapp D.G."/>
            <person name="Nemeth J.B."/>
            <person name="Barry K."/>
            <person name="Hainaut M."/>
            <person name="Henrissat B."/>
            <person name="Johnson J."/>
            <person name="Kuo A."/>
            <person name="Lim J.H.P."/>
            <person name="Lipzen A."/>
            <person name="Nolan M."/>
            <person name="Ohm R.A."/>
            <person name="Tamas L."/>
            <person name="Grigoriev I.V."/>
            <person name="Spatafora J.W."/>
            <person name="Nagy L.G."/>
            <person name="Kovacs G.M."/>
        </authorList>
    </citation>
    <scope>NUCLEOTIDE SEQUENCE [LARGE SCALE GENOMIC DNA]</scope>
    <source>
        <strain evidence="2 3">DSE2036</strain>
    </source>
</reference>
<feature type="non-terminal residue" evidence="2">
    <location>
        <position position="1"/>
    </location>
</feature>
<proteinExistence type="predicted"/>
<evidence type="ECO:0000313" key="3">
    <source>
        <dbReference type="Proteomes" id="UP000244855"/>
    </source>
</evidence>
<dbReference type="OrthoDB" id="3795156at2759"/>
<name>A0A2V1EAC6_9PLEO</name>
<keyword evidence="3" id="KW-1185">Reference proteome</keyword>
<organism evidence="2 3">
    <name type="scientific">Periconia macrospinosa</name>
    <dbReference type="NCBI Taxonomy" id="97972"/>
    <lineage>
        <taxon>Eukaryota</taxon>
        <taxon>Fungi</taxon>
        <taxon>Dikarya</taxon>
        <taxon>Ascomycota</taxon>
        <taxon>Pezizomycotina</taxon>
        <taxon>Dothideomycetes</taxon>
        <taxon>Pleosporomycetidae</taxon>
        <taxon>Pleosporales</taxon>
        <taxon>Massarineae</taxon>
        <taxon>Periconiaceae</taxon>
        <taxon>Periconia</taxon>
    </lineage>
</organism>
<protein>
    <submittedName>
        <fullName evidence="2">Uncharacterized protein</fullName>
    </submittedName>
</protein>
<feature type="compositionally biased region" description="Polar residues" evidence="1">
    <location>
        <begin position="66"/>
        <end position="78"/>
    </location>
</feature>
<feature type="region of interest" description="Disordered" evidence="1">
    <location>
        <begin position="1"/>
        <end position="23"/>
    </location>
</feature>
<feature type="non-terminal residue" evidence="2">
    <location>
        <position position="194"/>
    </location>
</feature>
<feature type="compositionally biased region" description="Basic and acidic residues" evidence="1">
    <location>
        <begin position="7"/>
        <end position="20"/>
    </location>
</feature>
<evidence type="ECO:0000256" key="1">
    <source>
        <dbReference type="SAM" id="MobiDB-lite"/>
    </source>
</evidence>
<dbReference type="Proteomes" id="UP000244855">
    <property type="component" value="Unassembled WGS sequence"/>
</dbReference>
<sequence>TMSLKLKIPEQHPSESEKRQIAVRKAAAKRWEESGKLQRPELGQKEVKAAYNLKLLRHYPDPTRDTGASVSMPTSPTPHDNIVKPVIHKSPRVANLLKSFPALTNPVVRPEVSYYSGTVDFDQQNLQRNQKFTESMEAKKLAWLSFAQPDRPRREVMVESALATDDLKKEHMGLPNQLPAWKKFRTSEYAREEK</sequence>
<dbReference type="AlphaFoldDB" id="A0A2V1EAC6"/>